<dbReference type="Proteomes" id="UP000785679">
    <property type="component" value="Unassembled WGS sequence"/>
</dbReference>
<name>A0A8J8P0D5_HALGN</name>
<protein>
    <submittedName>
        <fullName evidence="1">Uncharacterized protein</fullName>
    </submittedName>
</protein>
<accession>A0A8J8P0D5</accession>
<dbReference type="EMBL" id="RRYP01002642">
    <property type="protein sequence ID" value="TNV84553.1"/>
    <property type="molecule type" value="Genomic_DNA"/>
</dbReference>
<sequence length="185" mass="21812">MVELLTCRHLANLELKHALRHAHLDAFNFHSHYIQSFGLADAYTYFLLVLSHYRFPTSHTYLSHYLSLLSAEHSLQTLRHGDIPLDIPAFKGYLKKNMTSERIGLLKVNTHAFSRSMREADQELFSGQRIEMKPSYRAQQRYMVNPAVFRKQDNGGGMREAMREEYLEEIRKEYQNREDRHRVGL</sequence>
<reference evidence="1" key="1">
    <citation type="submission" date="2019-06" db="EMBL/GenBank/DDBJ databases">
        <authorList>
            <person name="Zheng W."/>
        </authorList>
    </citation>
    <scope>NUCLEOTIDE SEQUENCE</scope>
    <source>
        <strain evidence="1">QDHG01</strain>
    </source>
</reference>
<evidence type="ECO:0000313" key="1">
    <source>
        <dbReference type="EMBL" id="TNV84553.1"/>
    </source>
</evidence>
<comment type="caution">
    <text evidence="1">The sequence shown here is derived from an EMBL/GenBank/DDBJ whole genome shotgun (WGS) entry which is preliminary data.</text>
</comment>
<proteinExistence type="predicted"/>
<gene>
    <name evidence="1" type="ORF">FGO68_gene4855</name>
</gene>
<organism evidence="1 2">
    <name type="scientific">Halteria grandinella</name>
    <dbReference type="NCBI Taxonomy" id="5974"/>
    <lineage>
        <taxon>Eukaryota</taxon>
        <taxon>Sar</taxon>
        <taxon>Alveolata</taxon>
        <taxon>Ciliophora</taxon>
        <taxon>Intramacronucleata</taxon>
        <taxon>Spirotrichea</taxon>
        <taxon>Stichotrichia</taxon>
        <taxon>Sporadotrichida</taxon>
        <taxon>Halteriidae</taxon>
        <taxon>Halteria</taxon>
    </lineage>
</organism>
<evidence type="ECO:0000313" key="2">
    <source>
        <dbReference type="Proteomes" id="UP000785679"/>
    </source>
</evidence>
<dbReference type="AlphaFoldDB" id="A0A8J8P0D5"/>
<keyword evidence="2" id="KW-1185">Reference proteome</keyword>